<organism evidence="1 2">
    <name type="scientific">Thalictrum thalictroides</name>
    <name type="common">Rue-anemone</name>
    <name type="synonym">Anemone thalictroides</name>
    <dbReference type="NCBI Taxonomy" id="46969"/>
    <lineage>
        <taxon>Eukaryota</taxon>
        <taxon>Viridiplantae</taxon>
        <taxon>Streptophyta</taxon>
        <taxon>Embryophyta</taxon>
        <taxon>Tracheophyta</taxon>
        <taxon>Spermatophyta</taxon>
        <taxon>Magnoliopsida</taxon>
        <taxon>Ranunculales</taxon>
        <taxon>Ranunculaceae</taxon>
        <taxon>Thalictroideae</taxon>
        <taxon>Thalictrum</taxon>
    </lineage>
</organism>
<gene>
    <name evidence="1" type="ORF">FRX31_033901</name>
</gene>
<dbReference type="EMBL" id="JABWDY010042655">
    <property type="protein sequence ID" value="KAF5176510.1"/>
    <property type="molecule type" value="Genomic_DNA"/>
</dbReference>
<keyword evidence="2" id="KW-1185">Reference proteome</keyword>
<evidence type="ECO:0000313" key="1">
    <source>
        <dbReference type="EMBL" id="KAF5176510.1"/>
    </source>
</evidence>
<accession>A0A7J6UWE2</accession>
<reference evidence="1 2" key="1">
    <citation type="submission" date="2020-06" db="EMBL/GenBank/DDBJ databases">
        <title>Transcriptomic and genomic resources for Thalictrum thalictroides and T. hernandezii: Facilitating candidate gene discovery in an emerging model plant lineage.</title>
        <authorList>
            <person name="Arias T."/>
            <person name="Riano-Pachon D.M."/>
            <person name="Di Stilio V.S."/>
        </authorList>
    </citation>
    <scope>NUCLEOTIDE SEQUENCE [LARGE SCALE GENOMIC DNA]</scope>
    <source>
        <strain evidence="2">cv. WT478/WT964</strain>
        <tissue evidence="1">Leaves</tissue>
    </source>
</reference>
<evidence type="ECO:0000313" key="2">
    <source>
        <dbReference type="Proteomes" id="UP000554482"/>
    </source>
</evidence>
<dbReference type="Proteomes" id="UP000554482">
    <property type="component" value="Unassembled WGS sequence"/>
</dbReference>
<dbReference type="AlphaFoldDB" id="A0A7J6UWE2"/>
<proteinExistence type="predicted"/>
<sequence length="87" mass="10017">MVAVNGKGSCHNFKVAEHCDNMAGNVTWGLNLRRAPRAWEQQHVLQLMQLLQQQKLSDSADQWWWKLEKRAPSQSQALQASFNKREG</sequence>
<comment type="caution">
    <text evidence="1">The sequence shown here is derived from an EMBL/GenBank/DDBJ whole genome shotgun (WGS) entry which is preliminary data.</text>
</comment>
<protein>
    <submittedName>
        <fullName evidence="1">Uncharacterized protein</fullName>
    </submittedName>
</protein>
<name>A0A7J6UWE2_THATH</name>